<dbReference type="OrthoDB" id="7874504at2759"/>
<dbReference type="AlphaFoldDB" id="A0A6P4DW50"/>
<gene>
    <name evidence="1" type="primary">LOC108037546</name>
</gene>
<protein>
    <submittedName>
        <fullName evidence="1">Uncharacterized protein LOC108037546</fullName>
    </submittedName>
</protein>
<accession>A0A6P4DW50</accession>
<reference evidence="1" key="1">
    <citation type="submission" date="2025-08" db="UniProtKB">
        <authorList>
            <consortium name="RefSeq"/>
        </authorList>
    </citation>
    <scope>IDENTIFICATION</scope>
</reference>
<organism evidence="1">
    <name type="scientific">Drosophila rhopaloa</name>
    <name type="common">Fruit fly</name>
    <dbReference type="NCBI Taxonomy" id="1041015"/>
    <lineage>
        <taxon>Eukaryota</taxon>
        <taxon>Metazoa</taxon>
        <taxon>Ecdysozoa</taxon>
        <taxon>Arthropoda</taxon>
        <taxon>Hexapoda</taxon>
        <taxon>Insecta</taxon>
        <taxon>Pterygota</taxon>
        <taxon>Neoptera</taxon>
        <taxon>Endopterygota</taxon>
        <taxon>Diptera</taxon>
        <taxon>Brachycera</taxon>
        <taxon>Muscomorpha</taxon>
        <taxon>Ephydroidea</taxon>
        <taxon>Drosophilidae</taxon>
        <taxon>Drosophila</taxon>
        <taxon>Sophophora</taxon>
    </lineage>
</organism>
<dbReference type="RefSeq" id="XP_016969632.1">
    <property type="nucleotide sequence ID" value="XM_017114143.1"/>
</dbReference>
<evidence type="ECO:0000313" key="1">
    <source>
        <dbReference type="RefSeq" id="XP_016969632.1"/>
    </source>
</evidence>
<name>A0A6P4DW50_DRORH</name>
<proteinExistence type="predicted"/>
<sequence length="101" mass="11069">MGKLVYSITFHGKLMAGTCPPPRASVDVTVFSRKMRRNGEFRDTPISGTGSVTTFGFNANIGAFWTLSHGVTGHFAVSPRLKFFAMPHLRTQVDKQLPQVG</sequence>